<evidence type="ECO:0000259" key="2">
    <source>
        <dbReference type="Pfam" id="PF07486"/>
    </source>
</evidence>
<dbReference type="Gene3D" id="1.10.10.2520">
    <property type="entry name" value="Cell wall hydrolase SleB, domain 1"/>
    <property type="match status" value="1"/>
</dbReference>
<dbReference type="InterPro" id="IPR042047">
    <property type="entry name" value="SleB_dom1"/>
</dbReference>
<evidence type="ECO:0000313" key="3">
    <source>
        <dbReference type="EMBL" id="OLS01629.1"/>
    </source>
</evidence>
<dbReference type="Proteomes" id="UP000186112">
    <property type="component" value="Unassembled WGS sequence"/>
</dbReference>
<dbReference type="EMBL" id="LTDM01000065">
    <property type="protein sequence ID" value="OLS01629.1"/>
    <property type="molecule type" value="Genomic_DNA"/>
</dbReference>
<evidence type="ECO:0000256" key="1">
    <source>
        <dbReference type="SAM" id="Coils"/>
    </source>
</evidence>
<gene>
    <name evidence="3" type="primary">sleB_2</name>
    <name evidence="3" type="ORF">TICRE_24530</name>
</gene>
<dbReference type="RefSeq" id="WP_075728480.1">
    <property type="nucleotide sequence ID" value="NZ_LTDM01000065.1"/>
</dbReference>
<sequence length="309" mass="35212">MFINKNNKFLIIILLSILFTLTKNTNVLADSQLQININEQGDFLEEKRLSQSKTLKEKQRSATVEGMLSFKEIEDRKKAEKEKKIKKEQNQEEDTYSEIVKSIRKMQSKKQGAKQTATKKSRSNTYYKNTNIPIIKQKTNKQERITLSKTVSNIIPEGMESKQSEQLLGKNVLIKDLDKPVPNREAMDMNFPDINMFERIVMAESGGEPYLGQVAVANVILNRIRSDKYPSTLEGVIFQKSQFSPVKNGIIRGRIPTQSVKRAVAEALNGKMVVPEDTLYFVNPILATDQTIPRTKTPVKVIGSHVFYK</sequence>
<dbReference type="OrthoDB" id="9785345at2"/>
<keyword evidence="1" id="KW-0175">Coiled coil</keyword>
<dbReference type="GO" id="GO:0016787">
    <property type="term" value="F:hydrolase activity"/>
    <property type="evidence" value="ECO:0007669"/>
    <property type="project" value="InterPro"/>
</dbReference>
<dbReference type="AlphaFoldDB" id="A0A1U7M340"/>
<feature type="coiled-coil region" evidence="1">
    <location>
        <begin position="70"/>
        <end position="98"/>
    </location>
</feature>
<name>A0A1U7M340_TISCR</name>
<evidence type="ECO:0000313" key="4">
    <source>
        <dbReference type="Proteomes" id="UP000186112"/>
    </source>
</evidence>
<feature type="domain" description="Cell wall hydrolase SleB" evidence="2">
    <location>
        <begin position="207"/>
        <end position="308"/>
    </location>
</feature>
<reference evidence="3 4" key="1">
    <citation type="submission" date="2016-02" db="EMBL/GenBank/DDBJ databases">
        <title>Genome sequence of Tissierella creatinophila DSM 6911.</title>
        <authorList>
            <person name="Poehlein A."/>
            <person name="Daniel R."/>
        </authorList>
    </citation>
    <scope>NUCLEOTIDE SEQUENCE [LARGE SCALE GENOMIC DNA]</scope>
    <source>
        <strain evidence="3 4">DSM 6911</strain>
    </source>
</reference>
<organism evidence="3 4">
    <name type="scientific">Tissierella creatinophila DSM 6911</name>
    <dbReference type="NCBI Taxonomy" id="1123403"/>
    <lineage>
        <taxon>Bacteria</taxon>
        <taxon>Bacillati</taxon>
        <taxon>Bacillota</taxon>
        <taxon>Tissierellia</taxon>
        <taxon>Tissierellales</taxon>
        <taxon>Tissierellaceae</taxon>
        <taxon>Tissierella</taxon>
    </lineage>
</organism>
<dbReference type="Pfam" id="PF07486">
    <property type="entry name" value="Hydrolase_2"/>
    <property type="match status" value="1"/>
</dbReference>
<protein>
    <submittedName>
        <fullName evidence="3">Spore cortex-lytic enzyme</fullName>
    </submittedName>
</protein>
<comment type="caution">
    <text evidence="3">The sequence shown here is derived from an EMBL/GenBank/DDBJ whole genome shotgun (WGS) entry which is preliminary data.</text>
</comment>
<proteinExistence type="predicted"/>
<dbReference type="InterPro" id="IPR011105">
    <property type="entry name" value="Cell_wall_hydrolase_SleB"/>
</dbReference>
<keyword evidence="4" id="KW-1185">Reference proteome</keyword>
<accession>A0A1U7M340</accession>